<dbReference type="Gene3D" id="3.20.20.80">
    <property type="entry name" value="Glycosidases"/>
    <property type="match status" value="1"/>
</dbReference>
<dbReference type="InterPro" id="IPR017853">
    <property type="entry name" value="GH"/>
</dbReference>
<keyword evidence="1" id="KW-0378">Hydrolase</keyword>
<evidence type="ECO:0000313" key="2">
    <source>
        <dbReference type="Proteomes" id="UP000255352"/>
    </source>
</evidence>
<dbReference type="EMBL" id="UHFP01000001">
    <property type="protein sequence ID" value="SUN67565.1"/>
    <property type="molecule type" value="Genomic_DNA"/>
</dbReference>
<dbReference type="Proteomes" id="UP000255352">
    <property type="component" value="Unassembled WGS sequence"/>
</dbReference>
<accession>A0A380KJS2</accession>
<dbReference type="GO" id="GO:0008706">
    <property type="term" value="F:6-phospho-beta-glucosidase activity"/>
    <property type="evidence" value="ECO:0007669"/>
    <property type="project" value="UniProtKB-EC"/>
</dbReference>
<dbReference type="AlphaFoldDB" id="A0A380KJS2"/>
<name>A0A380KJS2_9STRE</name>
<evidence type="ECO:0000313" key="1">
    <source>
        <dbReference type="EMBL" id="SUN67565.1"/>
    </source>
</evidence>
<keyword evidence="1" id="KW-0326">Glycosidase</keyword>
<reference evidence="1 2" key="1">
    <citation type="submission" date="2018-06" db="EMBL/GenBank/DDBJ databases">
        <authorList>
            <consortium name="Pathogen Informatics"/>
            <person name="Doyle S."/>
        </authorList>
    </citation>
    <scope>NUCLEOTIDE SEQUENCE [LARGE SCALE GENOMIC DNA]</scope>
    <source>
        <strain evidence="1 2">NCTC13760</strain>
    </source>
</reference>
<gene>
    <name evidence="1" type="primary">gmuD_1</name>
    <name evidence="1" type="ORF">NCTC13760_00211</name>
</gene>
<protein>
    <submittedName>
        <fullName evidence="1">Beta-glucosidase</fullName>
        <ecNumber evidence="1">3.2.1.21</ecNumber>
        <ecNumber evidence="1">3.2.1.86</ecNumber>
    </submittedName>
</protein>
<proteinExistence type="predicted"/>
<organism evidence="1 2">
    <name type="scientific">Streptococcus infantarius</name>
    <dbReference type="NCBI Taxonomy" id="102684"/>
    <lineage>
        <taxon>Bacteria</taxon>
        <taxon>Bacillati</taxon>
        <taxon>Bacillota</taxon>
        <taxon>Bacilli</taxon>
        <taxon>Lactobacillales</taxon>
        <taxon>Streptococcaceae</taxon>
        <taxon>Streptococcus</taxon>
    </lineage>
</organism>
<dbReference type="EC" id="3.2.1.86" evidence="1"/>
<sequence>MNAYRNRYGFISNNIHTQIKTIKKSGEWFKQVTIDNGFTD</sequence>
<dbReference type="SUPFAM" id="SSF51445">
    <property type="entry name" value="(Trans)glycosidases"/>
    <property type="match status" value="1"/>
</dbReference>
<dbReference type="EC" id="3.2.1.21" evidence="1"/>